<dbReference type="PIRSF" id="PIRSF018579">
    <property type="entry name" value="Sbp"/>
    <property type="match status" value="1"/>
</dbReference>
<evidence type="ECO:0000313" key="4">
    <source>
        <dbReference type="Proteomes" id="UP000811545"/>
    </source>
</evidence>
<sequence>MILFILALAIGVGVGFYLPWQIPLIYSKYVSIAIVAALDSLFGGLRAELENNFDNRVFISGFMLNAVIAAFFAYIGDRLGLDLYLAAVVVFGTRIFQNLAIMRRLILNNYLKSRERK</sequence>
<comment type="caution">
    <text evidence="3">The sequence shown here is derived from an EMBL/GenBank/DDBJ whole genome shotgun (WGS) entry which is preliminary data.</text>
</comment>
<keyword evidence="1" id="KW-1003">Cell membrane</keyword>
<dbReference type="Proteomes" id="UP000811545">
    <property type="component" value="Unassembled WGS sequence"/>
</dbReference>
<gene>
    <name evidence="3" type="ORF">DDT42_00697</name>
</gene>
<proteinExistence type="inferred from homology"/>
<dbReference type="EMBL" id="QLTW01000026">
    <property type="protein sequence ID" value="MBT9144841.1"/>
    <property type="molecule type" value="Genomic_DNA"/>
</dbReference>
<feature type="transmembrane region" description="Helical" evidence="2">
    <location>
        <begin position="25"/>
        <end position="45"/>
    </location>
</feature>
<feature type="transmembrane region" description="Helical" evidence="2">
    <location>
        <begin position="57"/>
        <end position="75"/>
    </location>
</feature>
<evidence type="ECO:0000313" key="3">
    <source>
        <dbReference type="EMBL" id="MBT9144841.1"/>
    </source>
</evidence>
<organism evidence="3 4">
    <name type="scientific">Psychracetigena formicireducens</name>
    <dbReference type="NCBI Taxonomy" id="2986056"/>
    <lineage>
        <taxon>Bacteria</taxon>
        <taxon>Bacillati</taxon>
        <taxon>Candidatus Lithacetigenota</taxon>
        <taxon>Candidatus Psychracetigena</taxon>
    </lineage>
</organism>
<comment type="similarity">
    <text evidence="1">Belongs to the sbp family.</text>
</comment>
<feature type="transmembrane region" description="Helical" evidence="2">
    <location>
        <begin position="81"/>
        <end position="102"/>
    </location>
</feature>
<comment type="subcellular location">
    <subcellularLocation>
        <location evidence="1">Cell membrane</location>
        <topology evidence="1">Multi-pass membrane protein</topology>
    </subcellularLocation>
</comment>
<dbReference type="InterPro" id="IPR009709">
    <property type="entry name" value="DUF1290"/>
</dbReference>
<dbReference type="Pfam" id="PF06947">
    <property type="entry name" value="DUF1290"/>
    <property type="match status" value="1"/>
</dbReference>
<keyword evidence="2" id="KW-1133">Transmembrane helix</keyword>
<dbReference type="AlphaFoldDB" id="A0A9E2BFW1"/>
<evidence type="ECO:0000256" key="1">
    <source>
        <dbReference type="PIRNR" id="PIRNR018579"/>
    </source>
</evidence>
<protein>
    <recommendedName>
        <fullName evidence="5">Small basic protein</fullName>
    </recommendedName>
</protein>
<keyword evidence="1 2" id="KW-0812">Transmembrane</keyword>
<evidence type="ECO:0000256" key="2">
    <source>
        <dbReference type="SAM" id="Phobius"/>
    </source>
</evidence>
<accession>A0A9E2BFW1</accession>
<evidence type="ECO:0008006" key="5">
    <source>
        <dbReference type="Google" id="ProtNLM"/>
    </source>
</evidence>
<keyword evidence="1 2" id="KW-0472">Membrane</keyword>
<name>A0A9E2BFW1_PSYF1</name>
<reference evidence="3 4" key="1">
    <citation type="journal article" date="2021" name="bioRxiv">
        <title>Unique metabolic strategies in Hadean analogues reveal hints for primordial physiology.</title>
        <authorList>
            <person name="Nobu M.K."/>
            <person name="Nakai R."/>
            <person name="Tamazawa S."/>
            <person name="Mori H."/>
            <person name="Toyoda A."/>
            <person name="Ijiri A."/>
            <person name="Suzuki S."/>
            <person name="Kurokawa K."/>
            <person name="Kamagata Y."/>
            <person name="Tamaki H."/>
        </authorList>
    </citation>
    <scope>NUCLEOTIDE SEQUENCE [LARGE SCALE GENOMIC DNA]</scope>
    <source>
        <strain evidence="3">BS525</strain>
    </source>
</reference>
<dbReference type="GO" id="GO:0005886">
    <property type="term" value="C:plasma membrane"/>
    <property type="evidence" value="ECO:0007669"/>
    <property type="project" value="UniProtKB-SubCell"/>
</dbReference>